<reference evidence="2 3" key="1">
    <citation type="submission" date="2014-03" db="EMBL/GenBank/DDBJ databases">
        <title>Genomics of Bifidobacteria.</title>
        <authorList>
            <person name="Ventura M."/>
            <person name="Milani C."/>
            <person name="Lugli G.A."/>
        </authorList>
    </citation>
    <scope>NUCLEOTIDE SEQUENCE [LARGE SCALE GENOMIC DNA]</scope>
    <source>
        <strain evidence="2 3">DSM 23968</strain>
    </source>
</reference>
<evidence type="ECO:0000256" key="1">
    <source>
        <dbReference type="SAM" id="Phobius"/>
    </source>
</evidence>
<keyword evidence="1" id="KW-0812">Transmembrane</keyword>
<feature type="transmembrane region" description="Helical" evidence="1">
    <location>
        <begin position="92"/>
        <end position="111"/>
    </location>
</feature>
<comment type="caution">
    <text evidence="2">The sequence shown here is derived from an EMBL/GenBank/DDBJ whole genome shotgun (WGS) entry which is preliminary data.</text>
</comment>
<dbReference type="STRING" id="762211.BSTEL_1762"/>
<sequence length="112" mass="12313">MMTMTTWQAVVTIAAVSLGTMFTRFLPFTLFPDSRRPPRTVTYLGRVLPHAMTGLLVVYALKDVSPLSGSHGAPEAIAVLIIVLLHRWRHSMLVSVAGGTIVYMMLVQLVFA</sequence>
<dbReference type="EMBL" id="JGZP01000014">
    <property type="protein sequence ID" value="KFI96853.1"/>
    <property type="molecule type" value="Genomic_DNA"/>
</dbReference>
<keyword evidence="1" id="KW-0472">Membrane</keyword>
<proteinExistence type="predicted"/>
<organism evidence="2 3">
    <name type="scientific">Bifidobacterium stellenboschense</name>
    <dbReference type="NCBI Taxonomy" id="762211"/>
    <lineage>
        <taxon>Bacteria</taxon>
        <taxon>Bacillati</taxon>
        <taxon>Actinomycetota</taxon>
        <taxon>Actinomycetes</taxon>
        <taxon>Bifidobacteriales</taxon>
        <taxon>Bifidobacteriaceae</taxon>
        <taxon>Bifidobacterium</taxon>
    </lineage>
</organism>
<keyword evidence="1" id="KW-1133">Transmembrane helix</keyword>
<keyword evidence="3" id="KW-1185">Reference proteome</keyword>
<dbReference type="eggNOG" id="COG1687">
    <property type="taxonomic scope" value="Bacteria"/>
</dbReference>
<dbReference type="Proteomes" id="UP000029004">
    <property type="component" value="Unassembled WGS sequence"/>
</dbReference>
<gene>
    <name evidence="2" type="ORF">BSTEL_1762</name>
</gene>
<dbReference type="PIRSF" id="PIRSF003203">
    <property type="entry name" value="AzlD"/>
    <property type="match status" value="1"/>
</dbReference>
<evidence type="ECO:0000313" key="2">
    <source>
        <dbReference type="EMBL" id="KFI96853.1"/>
    </source>
</evidence>
<dbReference type="InterPro" id="IPR008407">
    <property type="entry name" value="Brnchd-chn_aa_trnsp_AzlD"/>
</dbReference>
<dbReference type="AlphaFoldDB" id="A0A087DMV3"/>
<accession>A0A087DMV3</accession>
<evidence type="ECO:0000313" key="3">
    <source>
        <dbReference type="Proteomes" id="UP000029004"/>
    </source>
</evidence>
<name>A0A087DMV3_9BIFI</name>
<protein>
    <submittedName>
        <fullName evidence="2">LIV-E family branched-chain amino acid transporter AzlD</fullName>
    </submittedName>
</protein>
<feature type="transmembrane region" description="Helical" evidence="1">
    <location>
        <begin position="6"/>
        <end position="31"/>
    </location>
</feature>
<dbReference type="Pfam" id="PF05437">
    <property type="entry name" value="AzlD"/>
    <property type="match status" value="1"/>
</dbReference>